<dbReference type="Pfam" id="PF02845">
    <property type="entry name" value="CUE"/>
    <property type="match status" value="1"/>
</dbReference>
<dbReference type="SUPFAM" id="SSF46934">
    <property type="entry name" value="UBA-like"/>
    <property type="match status" value="1"/>
</dbReference>
<dbReference type="InterPro" id="IPR009060">
    <property type="entry name" value="UBA-like_sf"/>
</dbReference>
<feature type="compositionally biased region" description="Low complexity" evidence="2">
    <location>
        <begin position="18"/>
        <end position="27"/>
    </location>
</feature>
<dbReference type="CDD" id="cd14279">
    <property type="entry name" value="CUE"/>
    <property type="match status" value="1"/>
</dbReference>
<keyword evidence="1" id="KW-0175">Coiled coil</keyword>
<proteinExistence type="predicted"/>
<dbReference type="OrthoDB" id="440455at2759"/>
<evidence type="ECO:0000313" key="4">
    <source>
        <dbReference type="Proteomes" id="UP000077755"/>
    </source>
</evidence>
<dbReference type="PROSITE" id="PS51140">
    <property type="entry name" value="CUE"/>
    <property type="match status" value="1"/>
</dbReference>
<evidence type="ECO:0000313" key="3">
    <source>
        <dbReference type="EMBL" id="WOH05529.1"/>
    </source>
</evidence>
<sequence>MSAIVCGKRSYFDDLPNSPSSVSPPVSKRLRFHSSASPFRSSPSPPRPSPVEQLRALFPGMDNQLLERALEECGYDMESAIKNLRNLCLGQTEGNSESVAKSTPDSETGVATADGIPPKDNLAQDNLQLEGAEWVELLVREMQSATSMDDARSRATRVLESLEKSISLRASAEAAQSFHKENAMLKEQAEGILRENTILKRAVAIQHERQKEYDEKNQEVQHMKQVVAQYQEQLRNLEVSNYALTMHLKQSLESNFMPGNSNRDVF</sequence>
<feature type="compositionally biased region" description="Polar residues" evidence="2">
    <location>
        <begin position="94"/>
        <end position="106"/>
    </location>
</feature>
<dbReference type="Gene3D" id="1.10.8.10">
    <property type="entry name" value="DNA helicase RuvA subunit, C-terminal domain"/>
    <property type="match status" value="1"/>
</dbReference>
<dbReference type="GO" id="GO:0043130">
    <property type="term" value="F:ubiquitin binding"/>
    <property type="evidence" value="ECO:0007669"/>
    <property type="project" value="InterPro"/>
</dbReference>
<evidence type="ECO:0000256" key="2">
    <source>
        <dbReference type="SAM" id="MobiDB-lite"/>
    </source>
</evidence>
<dbReference type="EMBL" id="CP093348">
    <property type="protein sequence ID" value="WOH05529.1"/>
    <property type="molecule type" value="Genomic_DNA"/>
</dbReference>
<gene>
    <name evidence="3" type="ORF">DCAR_0624946</name>
</gene>
<accession>A0A164W4V2</accession>
<dbReference type="PANTHER" id="PTHR31245">
    <property type="entry name" value="UBIQUITIN SYSTEM COMPONENT CUE PROTEIN"/>
    <property type="match status" value="1"/>
</dbReference>
<dbReference type="KEGG" id="dcr:108224663"/>
<dbReference type="OMA" id="CGTKRSF"/>
<dbReference type="Proteomes" id="UP000077755">
    <property type="component" value="Chromosome 6"/>
</dbReference>
<feature type="region of interest" description="Disordered" evidence="2">
    <location>
        <begin position="94"/>
        <end position="120"/>
    </location>
</feature>
<protein>
    <submittedName>
        <fullName evidence="3">Uncharacterized protein</fullName>
    </submittedName>
</protein>
<dbReference type="Gramene" id="KZM91285">
    <property type="protein sequence ID" value="KZM91285"/>
    <property type="gene ID" value="DCAR_021350"/>
</dbReference>
<feature type="coiled-coil region" evidence="1">
    <location>
        <begin position="213"/>
        <end position="240"/>
    </location>
</feature>
<feature type="region of interest" description="Disordered" evidence="2">
    <location>
        <begin position="11"/>
        <end position="50"/>
    </location>
</feature>
<reference evidence="3" key="2">
    <citation type="submission" date="2022-03" db="EMBL/GenBank/DDBJ databases">
        <title>Draft title - Genomic analysis of global carrot germplasm unveils the trajectory of domestication and the origin of high carotenoid orange carrot.</title>
        <authorList>
            <person name="Iorizzo M."/>
            <person name="Ellison S."/>
            <person name="Senalik D."/>
            <person name="Macko-Podgorni A."/>
            <person name="Grzebelus D."/>
            <person name="Bostan H."/>
            <person name="Rolling W."/>
            <person name="Curaba J."/>
            <person name="Simon P."/>
        </authorList>
    </citation>
    <scope>NUCLEOTIDE SEQUENCE</scope>
    <source>
        <tissue evidence="3">Leaf</tissue>
    </source>
</reference>
<dbReference type="InterPro" id="IPR003892">
    <property type="entry name" value="CUE"/>
</dbReference>
<reference evidence="3" key="1">
    <citation type="journal article" date="2016" name="Nat. Genet.">
        <title>A high-quality carrot genome assembly provides new insights into carotenoid accumulation and asterid genome evolution.</title>
        <authorList>
            <person name="Iorizzo M."/>
            <person name="Ellison S."/>
            <person name="Senalik D."/>
            <person name="Zeng P."/>
            <person name="Satapoomin P."/>
            <person name="Huang J."/>
            <person name="Bowman M."/>
            <person name="Iovene M."/>
            <person name="Sanseverino W."/>
            <person name="Cavagnaro P."/>
            <person name="Yildiz M."/>
            <person name="Macko-Podgorni A."/>
            <person name="Moranska E."/>
            <person name="Grzebelus E."/>
            <person name="Grzebelus D."/>
            <person name="Ashrafi H."/>
            <person name="Zheng Z."/>
            <person name="Cheng S."/>
            <person name="Spooner D."/>
            <person name="Van Deynze A."/>
            <person name="Simon P."/>
        </authorList>
    </citation>
    <scope>NUCLEOTIDE SEQUENCE</scope>
    <source>
        <tissue evidence="3">Leaf</tissue>
    </source>
</reference>
<keyword evidence="4" id="KW-1185">Reference proteome</keyword>
<dbReference type="PANTHER" id="PTHR31245:SF20">
    <property type="entry name" value="F18B13.13 PROTEIN"/>
    <property type="match status" value="1"/>
</dbReference>
<evidence type="ECO:0000256" key="1">
    <source>
        <dbReference type="SAM" id="Coils"/>
    </source>
</evidence>
<name>A0A164W4V2_DAUCS</name>
<organism evidence="3 4">
    <name type="scientific">Daucus carota subsp. sativus</name>
    <name type="common">Carrot</name>
    <dbReference type="NCBI Taxonomy" id="79200"/>
    <lineage>
        <taxon>Eukaryota</taxon>
        <taxon>Viridiplantae</taxon>
        <taxon>Streptophyta</taxon>
        <taxon>Embryophyta</taxon>
        <taxon>Tracheophyta</taxon>
        <taxon>Spermatophyta</taxon>
        <taxon>Magnoliopsida</taxon>
        <taxon>eudicotyledons</taxon>
        <taxon>Gunneridae</taxon>
        <taxon>Pentapetalae</taxon>
        <taxon>asterids</taxon>
        <taxon>campanulids</taxon>
        <taxon>Apiales</taxon>
        <taxon>Apiaceae</taxon>
        <taxon>Apioideae</taxon>
        <taxon>Scandiceae</taxon>
        <taxon>Daucinae</taxon>
        <taxon>Daucus</taxon>
        <taxon>Daucus sect. Daucus</taxon>
    </lineage>
</organism>
<dbReference type="AlphaFoldDB" id="A0A164W4V2"/>